<gene>
    <name evidence="1" type="ORF">NEISUBOT_03079</name>
</gene>
<name>A0A9W5ISQ4_NEISU</name>
<accession>A0A9W5ISQ4</accession>
<comment type="caution">
    <text evidence="1">The sequence shown here is derived from an EMBL/GenBank/DDBJ whole genome shotgun (WGS) entry which is preliminary data.</text>
</comment>
<evidence type="ECO:0000313" key="2">
    <source>
        <dbReference type="Proteomes" id="UP000004621"/>
    </source>
</evidence>
<dbReference type="Proteomes" id="UP000004621">
    <property type="component" value="Unassembled WGS sequence"/>
</dbReference>
<evidence type="ECO:0000313" key="1">
    <source>
        <dbReference type="EMBL" id="EFC53082.1"/>
    </source>
</evidence>
<reference evidence="1 2" key="1">
    <citation type="submission" date="2010-01" db="EMBL/GenBank/DDBJ databases">
        <authorList>
            <person name="Weinstock G."/>
            <person name="Sodergren E."/>
            <person name="Clifton S."/>
            <person name="Fulton L."/>
            <person name="Fulton B."/>
            <person name="Courtney L."/>
            <person name="Fronick C."/>
            <person name="Harrison M."/>
            <person name="Strong C."/>
            <person name="Farmer C."/>
            <person name="Delahaunty K."/>
            <person name="Markovic C."/>
            <person name="Hall O."/>
            <person name="Minx P."/>
            <person name="Tomlinson C."/>
            <person name="Mitreva M."/>
            <person name="Nelson J."/>
            <person name="Hou S."/>
            <person name="Wollam A."/>
            <person name="Pepin K.H."/>
            <person name="Johnson M."/>
            <person name="Bhonagiri V."/>
            <person name="Nash W.E."/>
            <person name="Warren W."/>
            <person name="Chinwalla A."/>
            <person name="Mardis E.R."/>
            <person name="Wilson R.K."/>
        </authorList>
    </citation>
    <scope>NUCLEOTIDE SEQUENCE [LARGE SCALE GENOMIC DNA]</scope>
    <source>
        <strain evidence="1 2">NJ9703</strain>
    </source>
</reference>
<protein>
    <submittedName>
        <fullName evidence="1">Uncharacterized protein</fullName>
    </submittedName>
</protein>
<dbReference type="AlphaFoldDB" id="A0A9W5ISQ4"/>
<dbReference type="EMBL" id="ACEO02000001">
    <property type="protein sequence ID" value="EFC53082.1"/>
    <property type="molecule type" value="Genomic_DNA"/>
</dbReference>
<sequence length="46" mass="5336">MSKRIPFADLIRKALLSLRYRSSLKLAMTTDFALQYPSLIYFVLPS</sequence>
<proteinExistence type="predicted"/>
<organism evidence="1 2">
    <name type="scientific">Neisseria subflava NJ9703</name>
    <dbReference type="NCBI Taxonomy" id="546268"/>
    <lineage>
        <taxon>Bacteria</taxon>
        <taxon>Pseudomonadati</taxon>
        <taxon>Pseudomonadota</taxon>
        <taxon>Betaproteobacteria</taxon>
        <taxon>Neisseriales</taxon>
        <taxon>Neisseriaceae</taxon>
        <taxon>Neisseria</taxon>
    </lineage>
</organism>